<dbReference type="PROSITE" id="PS01124">
    <property type="entry name" value="HTH_ARAC_FAMILY_2"/>
    <property type="match status" value="1"/>
</dbReference>
<dbReference type="STRING" id="65735.SAMN04488075_1064"/>
<dbReference type="GO" id="GO:0043565">
    <property type="term" value="F:sequence-specific DNA binding"/>
    <property type="evidence" value="ECO:0007669"/>
    <property type="project" value="InterPro"/>
</dbReference>
<evidence type="ECO:0000256" key="2">
    <source>
        <dbReference type="ARBA" id="ARBA00023125"/>
    </source>
</evidence>
<dbReference type="PROSITE" id="PS00041">
    <property type="entry name" value="HTH_ARAC_FAMILY_1"/>
    <property type="match status" value="1"/>
</dbReference>
<reference evidence="7" key="1">
    <citation type="submission" date="2016-10" db="EMBL/GenBank/DDBJ databases">
        <authorList>
            <person name="Varghese N."/>
            <person name="Submissions S."/>
        </authorList>
    </citation>
    <scope>NUCLEOTIDE SEQUENCE [LARGE SCALE GENOMIC DNA]</scope>
    <source>
        <strain evidence="7">DSM 11593</strain>
    </source>
</reference>
<dbReference type="AlphaFoldDB" id="A0A1H6L3Y5"/>
<keyword evidence="7" id="KW-1185">Reference proteome</keyword>
<dbReference type="Pfam" id="PF12833">
    <property type="entry name" value="HTH_18"/>
    <property type="match status" value="1"/>
</dbReference>
<feature type="domain" description="HTH araC/xylS-type" evidence="5">
    <location>
        <begin position="197"/>
        <end position="295"/>
    </location>
</feature>
<protein>
    <submittedName>
        <fullName evidence="6">AraC family transcriptional regulator, transcriptional activator of pobA</fullName>
    </submittedName>
</protein>
<dbReference type="Gene3D" id="1.10.10.60">
    <property type="entry name" value="Homeodomain-like"/>
    <property type="match status" value="1"/>
</dbReference>
<evidence type="ECO:0000256" key="4">
    <source>
        <dbReference type="SAM" id="MobiDB-lite"/>
    </source>
</evidence>
<evidence type="ECO:0000256" key="3">
    <source>
        <dbReference type="ARBA" id="ARBA00023163"/>
    </source>
</evidence>
<dbReference type="Proteomes" id="UP000199125">
    <property type="component" value="Unassembled WGS sequence"/>
</dbReference>
<accession>A0A1H6L3Y5</accession>
<dbReference type="GO" id="GO:0003700">
    <property type="term" value="F:DNA-binding transcription factor activity"/>
    <property type="evidence" value="ECO:0007669"/>
    <property type="project" value="InterPro"/>
</dbReference>
<dbReference type="PANTHER" id="PTHR46796">
    <property type="entry name" value="HTH-TYPE TRANSCRIPTIONAL ACTIVATOR RHAS-RELATED"/>
    <property type="match status" value="1"/>
</dbReference>
<name>A0A1H6L3Y5_9RHOB</name>
<dbReference type="InterPro" id="IPR018060">
    <property type="entry name" value="HTH_AraC"/>
</dbReference>
<dbReference type="InterPro" id="IPR018062">
    <property type="entry name" value="HTH_AraC-typ_CS"/>
</dbReference>
<dbReference type="InterPro" id="IPR050204">
    <property type="entry name" value="AraC_XylS_family_regulators"/>
</dbReference>
<keyword evidence="1" id="KW-0805">Transcription regulation</keyword>
<feature type="region of interest" description="Disordered" evidence="4">
    <location>
        <begin position="1"/>
        <end position="23"/>
    </location>
</feature>
<gene>
    <name evidence="6" type="ORF">SAMN04488075_1064</name>
</gene>
<evidence type="ECO:0000256" key="1">
    <source>
        <dbReference type="ARBA" id="ARBA00023015"/>
    </source>
</evidence>
<dbReference type="RefSeq" id="WP_218139082.1">
    <property type="nucleotide sequence ID" value="NZ_FNXG01000002.1"/>
</dbReference>
<evidence type="ECO:0000313" key="6">
    <source>
        <dbReference type="EMBL" id="SEH78910.1"/>
    </source>
</evidence>
<dbReference type="SMART" id="SM00342">
    <property type="entry name" value="HTH_ARAC"/>
    <property type="match status" value="1"/>
</dbReference>
<keyword evidence="3" id="KW-0804">Transcription</keyword>
<dbReference type="SUPFAM" id="SSF46689">
    <property type="entry name" value="Homeodomain-like"/>
    <property type="match status" value="1"/>
</dbReference>
<evidence type="ECO:0000313" key="7">
    <source>
        <dbReference type="Proteomes" id="UP000199125"/>
    </source>
</evidence>
<sequence length="304" mass="31764">MPDPANLARATAPLRPYAGRPPLPDNGLRLLPLDSFTWGGPTGPARSSRSRTRGDHCLIRVTAGVVRIILPGGAVDHGPDSVVFIPAGTAFAAEPQPGVAGQVLLMPRDLGERLDLPLPQRIVAGSEPAGSATGAVLSTDLHALAQRLDDPAGVATGLRLGLIAGSLQRMVSPTHSPPRLVAEPPSPRGGDNRPLVAAYIELAGRELGRGRTLADLAEALGVSAAALDSACRCHRGCSALALLYELRIERAAAQLRCTARSLGDIAIELGFSGTAHLIRCFITATGRTPENYRQLMQQSRHAVG</sequence>
<evidence type="ECO:0000259" key="5">
    <source>
        <dbReference type="PROSITE" id="PS01124"/>
    </source>
</evidence>
<dbReference type="EMBL" id="FNXG01000002">
    <property type="protein sequence ID" value="SEH78910.1"/>
    <property type="molecule type" value="Genomic_DNA"/>
</dbReference>
<proteinExistence type="predicted"/>
<keyword evidence="2" id="KW-0238">DNA-binding</keyword>
<dbReference type="InterPro" id="IPR009057">
    <property type="entry name" value="Homeodomain-like_sf"/>
</dbReference>
<organism evidence="6 7">
    <name type="scientific">Paracoccus alkenifer</name>
    <dbReference type="NCBI Taxonomy" id="65735"/>
    <lineage>
        <taxon>Bacteria</taxon>
        <taxon>Pseudomonadati</taxon>
        <taxon>Pseudomonadota</taxon>
        <taxon>Alphaproteobacteria</taxon>
        <taxon>Rhodobacterales</taxon>
        <taxon>Paracoccaceae</taxon>
        <taxon>Paracoccus</taxon>
    </lineage>
</organism>